<name>A0ABP6NW45_9ACTN</name>
<evidence type="ECO:0000313" key="3">
    <source>
        <dbReference type="Proteomes" id="UP001499924"/>
    </source>
</evidence>
<keyword evidence="1" id="KW-1133">Transmembrane helix</keyword>
<sequence>MPKQVKAPPQGGGGSPVYGLGFIGAVTWFWPQARDPKEKALAVLKAMVWPAFLVHAAFKVLDK</sequence>
<protein>
    <submittedName>
        <fullName evidence="2">Uncharacterized protein</fullName>
    </submittedName>
</protein>
<evidence type="ECO:0000313" key="2">
    <source>
        <dbReference type="EMBL" id="GAA3160027.1"/>
    </source>
</evidence>
<organism evidence="2 3">
    <name type="scientific">Blastococcus jejuensis</name>
    <dbReference type="NCBI Taxonomy" id="351224"/>
    <lineage>
        <taxon>Bacteria</taxon>
        <taxon>Bacillati</taxon>
        <taxon>Actinomycetota</taxon>
        <taxon>Actinomycetes</taxon>
        <taxon>Geodermatophilales</taxon>
        <taxon>Geodermatophilaceae</taxon>
        <taxon>Blastococcus</taxon>
    </lineage>
</organism>
<comment type="caution">
    <text evidence="2">The sequence shown here is derived from an EMBL/GenBank/DDBJ whole genome shotgun (WGS) entry which is preliminary data.</text>
</comment>
<dbReference type="Proteomes" id="UP001499924">
    <property type="component" value="Unassembled WGS sequence"/>
</dbReference>
<gene>
    <name evidence="2" type="ORF">GCM10010531_09360</name>
</gene>
<keyword evidence="1" id="KW-0812">Transmembrane</keyword>
<dbReference type="EMBL" id="BAAAVV010000002">
    <property type="protein sequence ID" value="GAA3160027.1"/>
    <property type="molecule type" value="Genomic_DNA"/>
</dbReference>
<keyword evidence="3" id="KW-1185">Reference proteome</keyword>
<feature type="transmembrane region" description="Helical" evidence="1">
    <location>
        <begin position="12"/>
        <end position="30"/>
    </location>
</feature>
<evidence type="ECO:0000256" key="1">
    <source>
        <dbReference type="SAM" id="Phobius"/>
    </source>
</evidence>
<reference evidence="3" key="1">
    <citation type="journal article" date="2019" name="Int. J. Syst. Evol. Microbiol.">
        <title>The Global Catalogue of Microorganisms (GCM) 10K type strain sequencing project: providing services to taxonomists for standard genome sequencing and annotation.</title>
        <authorList>
            <consortium name="The Broad Institute Genomics Platform"/>
            <consortium name="The Broad Institute Genome Sequencing Center for Infectious Disease"/>
            <person name="Wu L."/>
            <person name="Ma J."/>
        </authorList>
    </citation>
    <scope>NUCLEOTIDE SEQUENCE [LARGE SCALE GENOMIC DNA]</scope>
    <source>
        <strain evidence="3">JCM 15614</strain>
    </source>
</reference>
<accession>A0ABP6NW45</accession>
<keyword evidence="1" id="KW-0472">Membrane</keyword>
<dbReference type="RefSeq" id="WP_344687425.1">
    <property type="nucleotide sequence ID" value="NZ_BAAAVV010000002.1"/>
</dbReference>
<proteinExistence type="predicted"/>
<feature type="transmembrane region" description="Helical" evidence="1">
    <location>
        <begin position="42"/>
        <end position="61"/>
    </location>
</feature>